<feature type="non-terminal residue" evidence="1">
    <location>
        <position position="188"/>
    </location>
</feature>
<accession>A0A0J7YNG8</accession>
<dbReference type="Gene3D" id="2.40.50.140">
    <property type="entry name" value="Nucleic acid-binding proteins"/>
    <property type="match status" value="1"/>
</dbReference>
<keyword evidence="2" id="KW-1185">Reference proteome</keyword>
<dbReference type="AlphaFoldDB" id="A0A0J7YNG8"/>
<dbReference type="ExpressionAtlas" id="A0A0J7YNG8">
    <property type="expression patterns" value="baseline"/>
</dbReference>
<protein>
    <submittedName>
        <fullName evidence="1">Uncharacterized protein</fullName>
    </submittedName>
</protein>
<name>A0A0J7YNG8_BETVV</name>
<organism evidence="1 2">
    <name type="scientific">Beta vulgaris subsp. vulgaris</name>
    <name type="common">Beet</name>
    <dbReference type="NCBI Taxonomy" id="3555"/>
    <lineage>
        <taxon>Eukaryota</taxon>
        <taxon>Viridiplantae</taxon>
        <taxon>Streptophyta</taxon>
        <taxon>Embryophyta</taxon>
        <taxon>Tracheophyta</taxon>
        <taxon>Spermatophyta</taxon>
        <taxon>Magnoliopsida</taxon>
        <taxon>eudicotyledons</taxon>
        <taxon>Gunneridae</taxon>
        <taxon>Pentapetalae</taxon>
        <taxon>Caryophyllales</taxon>
        <taxon>Chenopodiaceae</taxon>
        <taxon>Betoideae</taxon>
        <taxon>Beta</taxon>
    </lineage>
</organism>
<gene>
    <name evidence="1" type="ORF">BVRB_017860</name>
</gene>
<sequence>MLQDKQGRPTTEGVVNLRRIMSIENVEHVLISIIGIVIYASPITLAKDNVTYLQDIVLIDKSCFAVMLTISSHFIYGPNALDNIKDAIPFLICGLTVEKNTDGISLHCGIDTTITIDPRCKKARRMMCWFLKHRFAQHKVNWIKRCSFSLFITLKISNPRRTTINEFMNMDHEINCRIIGRLVGVNLE</sequence>
<dbReference type="SUPFAM" id="SSF50249">
    <property type="entry name" value="Nucleic acid-binding proteins"/>
    <property type="match status" value="1"/>
</dbReference>
<dbReference type="EMBL" id="KQ125884">
    <property type="protein sequence ID" value="KMS64673.1"/>
    <property type="molecule type" value="Genomic_DNA"/>
</dbReference>
<dbReference type="Gramene" id="KMS64673">
    <property type="protein sequence ID" value="KMS64673"/>
    <property type="gene ID" value="BVRB_017860"/>
</dbReference>
<dbReference type="Proteomes" id="UP000035740">
    <property type="component" value="Unassembled WGS sequence"/>
</dbReference>
<reference evidence="1 2" key="1">
    <citation type="journal article" date="2014" name="Nature">
        <title>The genome of the recently domesticated crop plant sugar beet (Beta vulgaris).</title>
        <authorList>
            <person name="Dohm J.C."/>
            <person name="Minoche A.E."/>
            <person name="Holtgrawe D."/>
            <person name="Capella-Gutierrez S."/>
            <person name="Zakrzewski F."/>
            <person name="Tafer H."/>
            <person name="Rupp O."/>
            <person name="Sorensen T.R."/>
            <person name="Stracke R."/>
            <person name="Reinhardt R."/>
            <person name="Goesmann A."/>
            <person name="Kraft T."/>
            <person name="Schulz B."/>
            <person name="Stadler P.F."/>
            <person name="Schmidt T."/>
            <person name="Gabaldon T."/>
            <person name="Lehrach H."/>
            <person name="Weisshaar B."/>
            <person name="Himmelbauer H."/>
        </authorList>
    </citation>
    <scope>NUCLEOTIDE SEQUENCE [LARGE SCALE GENOMIC DNA]</scope>
    <source>
        <tissue evidence="1">Taproot</tissue>
    </source>
</reference>
<evidence type="ECO:0000313" key="1">
    <source>
        <dbReference type="EMBL" id="KMS64673.1"/>
    </source>
</evidence>
<dbReference type="InterPro" id="IPR012340">
    <property type="entry name" value="NA-bd_OB-fold"/>
</dbReference>
<proteinExistence type="predicted"/>
<evidence type="ECO:0000313" key="2">
    <source>
        <dbReference type="Proteomes" id="UP000035740"/>
    </source>
</evidence>